<dbReference type="EMBL" id="BMCI01000010">
    <property type="protein sequence ID" value="GGC72189.1"/>
    <property type="molecule type" value="Genomic_DNA"/>
</dbReference>
<feature type="transmembrane region" description="Helical" evidence="1">
    <location>
        <begin position="20"/>
        <end position="45"/>
    </location>
</feature>
<evidence type="ECO:0000313" key="2">
    <source>
        <dbReference type="EMBL" id="GGC72189.1"/>
    </source>
</evidence>
<dbReference type="RefSeq" id="WP_161618812.1">
    <property type="nucleotide sequence ID" value="NZ_BMCI01000010.1"/>
</dbReference>
<keyword evidence="1" id="KW-0472">Membrane</keyword>
<reference evidence="2" key="2">
    <citation type="submission" date="2020-09" db="EMBL/GenBank/DDBJ databases">
        <authorList>
            <person name="Sun Q."/>
            <person name="Sedlacek I."/>
        </authorList>
    </citation>
    <scope>NUCLEOTIDE SEQUENCE</scope>
    <source>
        <strain evidence="2">CCM 7217</strain>
    </source>
</reference>
<keyword evidence="1" id="KW-0812">Transmembrane</keyword>
<dbReference type="AlphaFoldDB" id="A0A830EBE8"/>
<organism evidence="2 3">
    <name type="scientific">Haloferax sulfurifontis</name>
    <dbReference type="NCBI Taxonomy" id="255616"/>
    <lineage>
        <taxon>Archaea</taxon>
        <taxon>Methanobacteriati</taxon>
        <taxon>Methanobacteriota</taxon>
        <taxon>Stenosarchaea group</taxon>
        <taxon>Halobacteria</taxon>
        <taxon>Halobacteriales</taxon>
        <taxon>Haloferacaceae</taxon>
        <taxon>Haloferax</taxon>
    </lineage>
</organism>
<proteinExistence type="predicted"/>
<dbReference type="Proteomes" id="UP000646833">
    <property type="component" value="Unassembled WGS sequence"/>
</dbReference>
<protein>
    <submittedName>
        <fullName evidence="2">Uncharacterized protein</fullName>
    </submittedName>
</protein>
<reference evidence="2" key="1">
    <citation type="journal article" date="2014" name="Int. J. Syst. Evol. Microbiol.">
        <title>Complete genome sequence of Corynebacterium casei LMG S-19264T (=DSM 44701T), isolated from a smear-ripened cheese.</title>
        <authorList>
            <consortium name="US DOE Joint Genome Institute (JGI-PGF)"/>
            <person name="Walter F."/>
            <person name="Albersmeier A."/>
            <person name="Kalinowski J."/>
            <person name="Ruckert C."/>
        </authorList>
    </citation>
    <scope>NUCLEOTIDE SEQUENCE</scope>
    <source>
        <strain evidence="2">CCM 7217</strain>
    </source>
</reference>
<gene>
    <name evidence="2" type="ORF">GCM10007209_37650</name>
</gene>
<comment type="caution">
    <text evidence="2">The sequence shown here is derived from an EMBL/GenBank/DDBJ whole genome shotgun (WGS) entry which is preliminary data.</text>
</comment>
<evidence type="ECO:0000313" key="3">
    <source>
        <dbReference type="Proteomes" id="UP000646833"/>
    </source>
</evidence>
<accession>A0A830EBE8</accession>
<sequence length="51" mass="5149">MDASFAVELTSGVPDWSLAVLTLALSVVFAVAAGVTIGLGSVLLAELFGIR</sequence>
<keyword evidence="1" id="KW-1133">Transmembrane helix</keyword>
<name>A0A830EBE8_9EURY</name>
<evidence type="ECO:0000256" key="1">
    <source>
        <dbReference type="SAM" id="Phobius"/>
    </source>
</evidence>